<feature type="transmembrane region" description="Helical" evidence="8">
    <location>
        <begin position="148"/>
        <end position="166"/>
    </location>
</feature>
<dbReference type="EMBL" id="LLZU01000011">
    <property type="protein sequence ID" value="KRV49586.1"/>
    <property type="molecule type" value="Genomic_DNA"/>
</dbReference>
<dbReference type="GO" id="GO:0005886">
    <property type="term" value="C:plasma membrane"/>
    <property type="evidence" value="ECO:0007669"/>
    <property type="project" value="UniProtKB-SubCell"/>
</dbReference>
<keyword evidence="11" id="KW-1185">Reference proteome</keyword>
<evidence type="ECO:0000256" key="2">
    <source>
        <dbReference type="ARBA" id="ARBA00022475"/>
    </source>
</evidence>
<keyword evidence="2" id="KW-1003">Cell membrane</keyword>
<evidence type="ECO:0000256" key="8">
    <source>
        <dbReference type="SAM" id="Phobius"/>
    </source>
</evidence>
<dbReference type="Proteomes" id="UP000050867">
    <property type="component" value="Unassembled WGS sequence"/>
</dbReference>
<sequence length="169" mass="17701">MTAGTGPGPADPDLRFIADRVLTSVREDLGRADAKAAILLSGAMAFAAVLVSGDRDALLSRFGSATGPGAVWLTLGGVLWASGVVMLAAVLFPRTWVAADSTFLRDVSHGASPDELLVRLADSRQDVVQWTLAQVCAMGAILARKYRWLRLGTFSLGLGGLFALLGEVC</sequence>
<dbReference type="RefSeq" id="WP_018383136.1">
    <property type="nucleotide sequence ID" value="NZ_LLZU01000011.1"/>
</dbReference>
<keyword evidence="6" id="KW-0051">Antiviral defense</keyword>
<feature type="transmembrane region" description="Helical" evidence="8">
    <location>
        <begin position="34"/>
        <end position="51"/>
    </location>
</feature>
<dbReference type="GO" id="GO:0051607">
    <property type="term" value="P:defense response to virus"/>
    <property type="evidence" value="ECO:0007669"/>
    <property type="project" value="UniProtKB-KW"/>
</dbReference>
<evidence type="ECO:0000256" key="3">
    <source>
        <dbReference type="ARBA" id="ARBA00022692"/>
    </source>
</evidence>
<dbReference type="AlphaFoldDB" id="A0A0T6LUT7"/>
<organism evidence="10 11">
    <name type="scientific">Wenjunlia vitaminophila</name>
    <name type="common">Streptomyces vitaminophilus</name>
    <dbReference type="NCBI Taxonomy" id="76728"/>
    <lineage>
        <taxon>Bacteria</taxon>
        <taxon>Bacillati</taxon>
        <taxon>Actinomycetota</taxon>
        <taxon>Actinomycetes</taxon>
        <taxon>Kitasatosporales</taxon>
        <taxon>Streptomycetaceae</taxon>
        <taxon>Wenjunlia</taxon>
    </lineage>
</organism>
<comment type="caution">
    <text evidence="10">The sequence shown here is derived from an EMBL/GenBank/DDBJ whole genome shotgun (WGS) entry which is preliminary data.</text>
</comment>
<keyword evidence="4" id="KW-0547">Nucleotide-binding</keyword>
<name>A0A0T6LUT7_WENVI</name>
<evidence type="ECO:0000256" key="1">
    <source>
        <dbReference type="ARBA" id="ARBA00004236"/>
    </source>
</evidence>
<evidence type="ECO:0000256" key="5">
    <source>
        <dbReference type="ARBA" id="ARBA00022989"/>
    </source>
</evidence>
<keyword evidence="5 8" id="KW-1133">Transmembrane helix</keyword>
<reference evidence="10 11" key="1">
    <citation type="submission" date="2015-10" db="EMBL/GenBank/DDBJ databases">
        <title>Draft genome sequence of pyrrolomycin-producing Streptomyces vitaminophilus.</title>
        <authorList>
            <person name="Graham D.E."/>
            <person name="Mahan K.M."/>
            <person name="Klingeman D.M."/>
            <person name="Hettich R.L."/>
            <person name="Parry R.J."/>
        </authorList>
    </citation>
    <scope>NUCLEOTIDE SEQUENCE [LARGE SCALE GENOMIC DNA]</scope>
    <source>
        <strain evidence="10 11">ATCC 31673</strain>
    </source>
</reference>
<dbReference type="Pfam" id="PF18967">
    <property type="entry name" value="PycTM"/>
    <property type="match status" value="1"/>
</dbReference>
<evidence type="ECO:0000313" key="11">
    <source>
        <dbReference type="Proteomes" id="UP000050867"/>
    </source>
</evidence>
<proteinExistence type="predicted"/>
<protein>
    <recommendedName>
        <fullName evidence="9">Pycsar effector protein domain-containing protein</fullName>
    </recommendedName>
</protein>
<evidence type="ECO:0000313" key="10">
    <source>
        <dbReference type="EMBL" id="KRV49586.1"/>
    </source>
</evidence>
<comment type="subcellular location">
    <subcellularLocation>
        <location evidence="1">Cell membrane</location>
    </subcellularLocation>
</comment>
<dbReference type="eggNOG" id="ENOG5031GSS">
    <property type="taxonomic scope" value="Bacteria"/>
</dbReference>
<keyword evidence="7 8" id="KW-0472">Membrane</keyword>
<evidence type="ECO:0000256" key="4">
    <source>
        <dbReference type="ARBA" id="ARBA00022741"/>
    </source>
</evidence>
<evidence type="ECO:0000259" key="9">
    <source>
        <dbReference type="Pfam" id="PF18967"/>
    </source>
</evidence>
<accession>A0A0T6LUT7</accession>
<gene>
    <name evidence="10" type="ORF">AQ490_19890</name>
</gene>
<dbReference type="GO" id="GO:0000166">
    <property type="term" value="F:nucleotide binding"/>
    <property type="evidence" value="ECO:0007669"/>
    <property type="project" value="UniProtKB-KW"/>
</dbReference>
<feature type="transmembrane region" description="Helical" evidence="8">
    <location>
        <begin position="71"/>
        <end position="92"/>
    </location>
</feature>
<dbReference type="STRING" id="76728.AQ490_19890"/>
<dbReference type="InterPro" id="IPR043760">
    <property type="entry name" value="PycTM_dom"/>
</dbReference>
<evidence type="ECO:0000256" key="6">
    <source>
        <dbReference type="ARBA" id="ARBA00023118"/>
    </source>
</evidence>
<evidence type="ECO:0000256" key="7">
    <source>
        <dbReference type="ARBA" id="ARBA00023136"/>
    </source>
</evidence>
<keyword evidence="3 8" id="KW-0812">Transmembrane</keyword>
<feature type="domain" description="Pycsar effector protein" evidence="9">
    <location>
        <begin position="18"/>
        <end position="164"/>
    </location>
</feature>